<reference evidence="1" key="1">
    <citation type="submission" date="2018-11" db="EMBL/GenBank/DDBJ databases">
        <authorList>
            <consortium name="Pathogen Informatics"/>
        </authorList>
    </citation>
    <scope>NUCLEOTIDE SEQUENCE</scope>
</reference>
<dbReference type="Proteomes" id="UP000784294">
    <property type="component" value="Unassembled WGS sequence"/>
</dbReference>
<dbReference type="EMBL" id="CAAALY010056610">
    <property type="protein sequence ID" value="VEL22475.1"/>
    <property type="molecule type" value="Genomic_DNA"/>
</dbReference>
<evidence type="ECO:0000313" key="2">
    <source>
        <dbReference type="Proteomes" id="UP000784294"/>
    </source>
</evidence>
<dbReference type="AlphaFoldDB" id="A0A3S5CN46"/>
<protein>
    <submittedName>
        <fullName evidence="1">Uncharacterized protein</fullName>
    </submittedName>
</protein>
<gene>
    <name evidence="1" type="ORF">PXEA_LOCUS15915</name>
</gene>
<keyword evidence="2" id="KW-1185">Reference proteome</keyword>
<comment type="caution">
    <text evidence="1">The sequence shown here is derived from an EMBL/GenBank/DDBJ whole genome shotgun (WGS) entry which is preliminary data.</text>
</comment>
<evidence type="ECO:0000313" key="1">
    <source>
        <dbReference type="EMBL" id="VEL22475.1"/>
    </source>
</evidence>
<sequence>MLSEVSRPPVCRVKRGLNHFLLLLGDYRVDVSHALPCPVVSCRGSSQRLQMMASLERHHWKYVRFACLAARYVVLCLLVR</sequence>
<name>A0A3S5CN46_9PLAT</name>
<organism evidence="1 2">
    <name type="scientific">Protopolystoma xenopodis</name>
    <dbReference type="NCBI Taxonomy" id="117903"/>
    <lineage>
        <taxon>Eukaryota</taxon>
        <taxon>Metazoa</taxon>
        <taxon>Spiralia</taxon>
        <taxon>Lophotrochozoa</taxon>
        <taxon>Platyhelminthes</taxon>
        <taxon>Monogenea</taxon>
        <taxon>Polyopisthocotylea</taxon>
        <taxon>Polystomatidea</taxon>
        <taxon>Polystomatidae</taxon>
        <taxon>Protopolystoma</taxon>
    </lineage>
</organism>
<accession>A0A3S5CN46</accession>
<proteinExistence type="predicted"/>